<evidence type="ECO:0000256" key="5">
    <source>
        <dbReference type="ARBA" id="ARBA00023125"/>
    </source>
</evidence>
<name>A0ABM7VHG1_9BACT</name>
<evidence type="ECO:0000256" key="4">
    <source>
        <dbReference type="ARBA" id="ARBA00023015"/>
    </source>
</evidence>
<keyword evidence="6" id="KW-0804">Transcription</keyword>
<evidence type="ECO:0000313" key="7">
    <source>
        <dbReference type="EMBL" id="BDD00405.1"/>
    </source>
</evidence>
<dbReference type="InterPro" id="IPR036390">
    <property type="entry name" value="WH_DNA-bd_sf"/>
</dbReference>
<dbReference type="RefSeq" id="WP_332919438.1">
    <property type="nucleotide sequence ID" value="NZ_AP025292.1"/>
</dbReference>
<dbReference type="Pfam" id="PF01475">
    <property type="entry name" value="FUR"/>
    <property type="match status" value="1"/>
</dbReference>
<protein>
    <submittedName>
        <fullName evidence="7">Transcriptional regulator</fullName>
    </submittedName>
</protein>
<dbReference type="CDD" id="cd07153">
    <property type="entry name" value="Fur_like"/>
    <property type="match status" value="1"/>
</dbReference>
<evidence type="ECO:0000313" key="8">
    <source>
        <dbReference type="Proteomes" id="UP001354989"/>
    </source>
</evidence>
<dbReference type="Gene3D" id="1.10.10.10">
    <property type="entry name" value="Winged helix-like DNA-binding domain superfamily/Winged helix DNA-binding domain"/>
    <property type="match status" value="1"/>
</dbReference>
<evidence type="ECO:0000256" key="2">
    <source>
        <dbReference type="ARBA" id="ARBA00022491"/>
    </source>
</evidence>
<evidence type="ECO:0000256" key="1">
    <source>
        <dbReference type="ARBA" id="ARBA00007957"/>
    </source>
</evidence>
<dbReference type="Proteomes" id="UP001354989">
    <property type="component" value="Chromosome"/>
</dbReference>
<organism evidence="7 8">
    <name type="scientific">Persicobacter psychrovividus</name>
    <dbReference type="NCBI Taxonomy" id="387638"/>
    <lineage>
        <taxon>Bacteria</taxon>
        <taxon>Pseudomonadati</taxon>
        <taxon>Bacteroidota</taxon>
        <taxon>Cytophagia</taxon>
        <taxon>Cytophagales</taxon>
        <taxon>Persicobacteraceae</taxon>
        <taxon>Persicobacter</taxon>
    </lineage>
</organism>
<gene>
    <name evidence="7" type="ORF">PEPS_26850</name>
</gene>
<dbReference type="InterPro" id="IPR036388">
    <property type="entry name" value="WH-like_DNA-bd_sf"/>
</dbReference>
<dbReference type="InterPro" id="IPR002481">
    <property type="entry name" value="FUR"/>
</dbReference>
<dbReference type="Gene3D" id="3.30.1490.190">
    <property type="match status" value="1"/>
</dbReference>
<reference evidence="7 8" key="1">
    <citation type="submission" date="2021-12" db="EMBL/GenBank/DDBJ databases">
        <title>Genome sequencing of bacteria with rrn-lacking chromosome and rrn-plasmid.</title>
        <authorList>
            <person name="Anda M."/>
            <person name="Iwasaki W."/>
        </authorList>
    </citation>
    <scope>NUCLEOTIDE SEQUENCE [LARGE SCALE GENOMIC DNA]</scope>
    <source>
        <strain evidence="7 8">NBRC 101262</strain>
    </source>
</reference>
<dbReference type="EMBL" id="AP025292">
    <property type="protein sequence ID" value="BDD00405.1"/>
    <property type="molecule type" value="Genomic_DNA"/>
</dbReference>
<keyword evidence="8" id="KW-1185">Reference proteome</keyword>
<dbReference type="InterPro" id="IPR043135">
    <property type="entry name" value="Fur_C"/>
</dbReference>
<proteinExistence type="inferred from homology"/>
<keyword evidence="2" id="KW-0678">Repressor</keyword>
<keyword evidence="3" id="KW-0862">Zinc</keyword>
<sequence>MQEIKDTLKKHGLRYTDCRRDMLKLFKSSSEALSHPEIEAMLSDNYDRVTLYRTLSTFEESGLIHRVIDDGGAARYATCSDGCGKQQHHHNHVHFKCTSCGKVRCLEETEVPDIKLAPNYSIEEISLLVMGKCPQCQ</sequence>
<keyword evidence="5" id="KW-0238">DNA-binding</keyword>
<dbReference type="PANTHER" id="PTHR33202">
    <property type="entry name" value="ZINC UPTAKE REGULATION PROTEIN"/>
    <property type="match status" value="1"/>
</dbReference>
<accession>A0ABM7VHG1</accession>
<dbReference type="SUPFAM" id="SSF46785">
    <property type="entry name" value="Winged helix' DNA-binding domain"/>
    <property type="match status" value="1"/>
</dbReference>
<comment type="similarity">
    <text evidence="1">Belongs to the Fur family.</text>
</comment>
<keyword evidence="4" id="KW-0805">Transcription regulation</keyword>
<evidence type="ECO:0000256" key="3">
    <source>
        <dbReference type="ARBA" id="ARBA00022833"/>
    </source>
</evidence>
<evidence type="ECO:0000256" key="6">
    <source>
        <dbReference type="ARBA" id="ARBA00023163"/>
    </source>
</evidence>
<dbReference type="PANTHER" id="PTHR33202:SF22">
    <property type="entry name" value="HYDROGEN PEROXIDE SENSITIVE REPRESSOR"/>
    <property type="match status" value="1"/>
</dbReference>